<proteinExistence type="predicted"/>
<dbReference type="EMBL" id="VYSB01000007">
    <property type="protein sequence ID" value="MYZ52114.1"/>
    <property type="molecule type" value="Genomic_DNA"/>
</dbReference>
<dbReference type="AlphaFoldDB" id="A0A7C9IXS5"/>
<evidence type="ECO:0000313" key="1">
    <source>
        <dbReference type="EMBL" id="MYZ52114.1"/>
    </source>
</evidence>
<dbReference type="RefSeq" id="WP_202428132.1">
    <property type="nucleotide sequence ID" value="NZ_VYSB01000007.1"/>
</dbReference>
<protein>
    <submittedName>
        <fullName evidence="1">Uncharacterized protein</fullName>
    </submittedName>
</protein>
<organism evidence="1 2">
    <name type="scientific">Malikia spinosa</name>
    <dbReference type="NCBI Taxonomy" id="86180"/>
    <lineage>
        <taxon>Bacteria</taxon>
        <taxon>Pseudomonadati</taxon>
        <taxon>Pseudomonadota</taxon>
        <taxon>Betaproteobacteria</taxon>
        <taxon>Burkholderiales</taxon>
        <taxon>Comamonadaceae</taxon>
        <taxon>Malikia</taxon>
    </lineage>
</organism>
<reference evidence="1 2" key="1">
    <citation type="submission" date="2019-09" db="EMBL/GenBank/DDBJ databases">
        <title>Identification of Malikia spinosa a prominent benzene-, toluene-, and ethylbenzene-degrading bacterium: enrichment, isolation and whole genome sequencing.</title>
        <authorList>
            <person name="Tancsics A."/>
            <person name="Revesz F."/>
            <person name="Kriszt B."/>
        </authorList>
    </citation>
    <scope>NUCLEOTIDE SEQUENCE [LARGE SCALE GENOMIC DNA]</scope>
    <source>
        <strain evidence="1 2">AB6</strain>
    </source>
</reference>
<sequence>MSKKPTLCVSADAGHLPLSQDNVGTDLTQHGIPAAAPVTDELDLTAYRVPSDFNVIGGIKKVITSVPAKKPGAQTYFRVRRGAEWQLQALILQLKEDGENYFVLPHLFDELANECRPKVLYTYVTREGNVGLWPVNMPGQDGRLDPWSESAHAAAAHAQDYWVRLVANRHLGAYDVMEASGLVDEPKWPEFDFKKLLSLAFKDRIISDLSHPIIRKLRGEI</sequence>
<comment type="caution">
    <text evidence="1">The sequence shown here is derived from an EMBL/GenBank/DDBJ whole genome shotgun (WGS) entry which is preliminary data.</text>
</comment>
<dbReference type="Proteomes" id="UP000481947">
    <property type="component" value="Unassembled WGS sequence"/>
</dbReference>
<gene>
    <name evidence="1" type="ORF">F5985_08180</name>
</gene>
<accession>A0A7C9IXS5</accession>
<evidence type="ECO:0000313" key="2">
    <source>
        <dbReference type="Proteomes" id="UP000481947"/>
    </source>
</evidence>
<name>A0A7C9IXS5_9BURK</name>